<dbReference type="RefSeq" id="WP_116301445.1">
    <property type="nucleotide sequence ID" value="NZ_NFZV01000004.1"/>
</dbReference>
<organism evidence="2 3">
    <name type="scientific">Alkalilimnicola ehrlichii</name>
    <dbReference type="NCBI Taxonomy" id="351052"/>
    <lineage>
        <taxon>Bacteria</taxon>
        <taxon>Pseudomonadati</taxon>
        <taxon>Pseudomonadota</taxon>
        <taxon>Gammaproteobacteria</taxon>
        <taxon>Chromatiales</taxon>
        <taxon>Ectothiorhodospiraceae</taxon>
        <taxon>Alkalilimnicola</taxon>
    </lineage>
</organism>
<evidence type="ECO:0000256" key="1">
    <source>
        <dbReference type="SAM" id="Phobius"/>
    </source>
</evidence>
<accession>A0A3E0WYP8</accession>
<keyword evidence="3" id="KW-1185">Reference proteome</keyword>
<dbReference type="EMBL" id="NFZW01000005">
    <property type="protein sequence ID" value="RFA38130.1"/>
    <property type="molecule type" value="Genomic_DNA"/>
</dbReference>
<proteinExistence type="predicted"/>
<dbReference type="AlphaFoldDB" id="A0A3E0WYP8"/>
<sequence length="106" mass="12453">MSVGAGILLLFLVAFVAANLPWLTERVFFVLRPPAHGKREWIRLLEWAVLYVLVGLIGRGLEYQLTGQIQPQDWEFYVTTLCLFVVFALPGFIYRHDLRRHLRKRR</sequence>
<gene>
    <name evidence="2" type="ORF">CAL65_07325</name>
</gene>
<evidence type="ECO:0000313" key="2">
    <source>
        <dbReference type="EMBL" id="RFA38130.1"/>
    </source>
</evidence>
<protein>
    <recommendedName>
        <fullName evidence="4">Transmembrane protein</fullName>
    </recommendedName>
</protein>
<reference evidence="3" key="1">
    <citation type="submission" date="2017-05" db="EMBL/GenBank/DDBJ databases">
        <authorList>
            <person name="Sharma S."/>
            <person name="Sidhu C."/>
            <person name="Pinnaka A.K."/>
        </authorList>
    </citation>
    <scope>NUCLEOTIDE SEQUENCE [LARGE SCALE GENOMIC DNA]</scope>
    <source>
        <strain evidence="3">AK93</strain>
    </source>
</reference>
<keyword evidence="1" id="KW-0472">Membrane</keyword>
<keyword evidence="1" id="KW-0812">Transmembrane</keyword>
<dbReference type="Proteomes" id="UP000256763">
    <property type="component" value="Unassembled WGS sequence"/>
</dbReference>
<name>A0A3E0WYP8_9GAMM</name>
<dbReference type="OrthoDB" id="5785537at2"/>
<dbReference type="Pfam" id="PF10993">
    <property type="entry name" value="DUF2818"/>
    <property type="match status" value="1"/>
</dbReference>
<feature type="transmembrane region" description="Helical" evidence="1">
    <location>
        <begin position="44"/>
        <end position="61"/>
    </location>
</feature>
<dbReference type="PIRSF" id="PIRSF019883">
    <property type="entry name" value="UCP019883"/>
    <property type="match status" value="1"/>
</dbReference>
<feature type="transmembrane region" description="Helical" evidence="1">
    <location>
        <begin position="76"/>
        <end position="96"/>
    </location>
</feature>
<comment type="caution">
    <text evidence="2">The sequence shown here is derived from an EMBL/GenBank/DDBJ whole genome shotgun (WGS) entry which is preliminary data.</text>
</comment>
<feature type="transmembrane region" description="Helical" evidence="1">
    <location>
        <begin position="6"/>
        <end position="23"/>
    </location>
</feature>
<evidence type="ECO:0000313" key="3">
    <source>
        <dbReference type="Proteomes" id="UP000256763"/>
    </source>
</evidence>
<evidence type="ECO:0008006" key="4">
    <source>
        <dbReference type="Google" id="ProtNLM"/>
    </source>
</evidence>
<dbReference type="InterPro" id="IPR016768">
    <property type="entry name" value="UCP019883"/>
</dbReference>
<keyword evidence="1" id="KW-1133">Transmembrane helix</keyword>